<feature type="region of interest" description="Disordered" evidence="1">
    <location>
        <begin position="57"/>
        <end position="91"/>
    </location>
</feature>
<dbReference type="NCBIfam" id="TIGR01643">
    <property type="entry name" value="YD_repeat_2x"/>
    <property type="match status" value="1"/>
</dbReference>
<evidence type="ECO:0000313" key="4">
    <source>
        <dbReference type="Proteomes" id="UP000665025"/>
    </source>
</evidence>
<feature type="transmembrane region" description="Helical" evidence="2">
    <location>
        <begin position="164"/>
        <end position="186"/>
    </location>
</feature>
<dbReference type="NCBIfam" id="NF041770">
    <property type="entry name" value="CFI_box_CTERM"/>
    <property type="match status" value="1"/>
</dbReference>
<dbReference type="RefSeq" id="WP_209053791.1">
    <property type="nucleotide sequence ID" value="NZ_CP072426.1"/>
</dbReference>
<keyword evidence="4" id="KW-1185">Reference proteome</keyword>
<reference evidence="3 4" key="1">
    <citation type="submission" date="2021-03" db="EMBL/GenBank/DDBJ databases">
        <title>Complete Genome of Pseudoalteromonas viridis Strain BBR56, a new biocontrol bacterial candidate.</title>
        <authorList>
            <person name="Handayani D.P."/>
            <person name="Isnansetyo A."/>
            <person name="Istiqomah I."/>
            <person name="Jumina J."/>
        </authorList>
    </citation>
    <scope>NUCLEOTIDE SEQUENCE [LARGE SCALE GENOMIC DNA]</scope>
    <source>
        <strain evidence="3 4">BBR56</strain>
    </source>
</reference>
<keyword evidence="2" id="KW-0472">Membrane</keyword>
<keyword evidence="2" id="KW-1133">Transmembrane helix</keyword>
<evidence type="ECO:0000313" key="3">
    <source>
        <dbReference type="EMBL" id="QTL37572.1"/>
    </source>
</evidence>
<dbReference type="EMBL" id="CP072426">
    <property type="protein sequence ID" value="QTL37572.1"/>
    <property type="molecule type" value="Genomic_DNA"/>
</dbReference>
<dbReference type="Gene3D" id="2.180.10.10">
    <property type="entry name" value="RHS repeat-associated core"/>
    <property type="match status" value="1"/>
</dbReference>
<dbReference type="InterPro" id="IPR049886">
    <property type="entry name" value="CFI_box_CTERM_dom"/>
</dbReference>
<name>A0ABX7VCR6_9GAMM</name>
<accession>A0ABX7VCR6</accession>
<feature type="compositionally biased region" description="Gly residues" evidence="1">
    <location>
        <begin position="64"/>
        <end position="76"/>
    </location>
</feature>
<evidence type="ECO:0000256" key="2">
    <source>
        <dbReference type="SAM" id="Phobius"/>
    </source>
</evidence>
<gene>
    <name evidence="3" type="ORF">J5X90_22275</name>
</gene>
<keyword evidence="2" id="KW-0812">Transmembrane</keyword>
<proteinExistence type="predicted"/>
<sequence>MSINKYITIILFVCFNFDSYAVTYKYDNANRITEATYKDGTVVSYTYDKNGNLLSITPTESSSGGDGSDTGSGDTEGAGSTTQVTPEPEKSVDGGKCFIATAAYGSYFDPKVRVLRNFRDEYLLTTSAGKYFVEQYYYYSPPLADYISNREYLKTTVRVVLTPVVFIIETPFQTFTLLLIFTLFSFRSKLRRVIIKMR</sequence>
<dbReference type="Pfam" id="PF05593">
    <property type="entry name" value="RHS_repeat"/>
    <property type="match status" value="1"/>
</dbReference>
<dbReference type="InterPro" id="IPR006530">
    <property type="entry name" value="YD"/>
</dbReference>
<organism evidence="3 4">
    <name type="scientific">Pseudoalteromonas viridis</name>
    <dbReference type="NCBI Taxonomy" id="339617"/>
    <lineage>
        <taxon>Bacteria</taxon>
        <taxon>Pseudomonadati</taxon>
        <taxon>Pseudomonadota</taxon>
        <taxon>Gammaproteobacteria</taxon>
        <taxon>Alteromonadales</taxon>
        <taxon>Pseudoalteromonadaceae</taxon>
        <taxon>Pseudoalteromonas</taxon>
    </lineage>
</organism>
<evidence type="ECO:0000256" key="1">
    <source>
        <dbReference type="SAM" id="MobiDB-lite"/>
    </source>
</evidence>
<protein>
    <submittedName>
        <fullName evidence="3">RHS repeat protein</fullName>
    </submittedName>
</protein>
<dbReference type="Proteomes" id="UP000665025">
    <property type="component" value="Chromosome 2"/>
</dbReference>
<dbReference type="InterPro" id="IPR031325">
    <property type="entry name" value="RHS_repeat"/>
</dbReference>